<evidence type="ECO:0000256" key="5">
    <source>
        <dbReference type="ARBA" id="ARBA00038359"/>
    </source>
</evidence>
<evidence type="ECO:0000313" key="9">
    <source>
        <dbReference type="EMBL" id="KAF2729395.1"/>
    </source>
</evidence>
<feature type="transmembrane region" description="Helical" evidence="7">
    <location>
        <begin position="54"/>
        <end position="75"/>
    </location>
</feature>
<keyword evidence="10" id="KW-1185">Reference proteome</keyword>
<evidence type="ECO:0000313" key="10">
    <source>
        <dbReference type="Proteomes" id="UP000799444"/>
    </source>
</evidence>
<feature type="transmembrane region" description="Helical" evidence="7">
    <location>
        <begin position="136"/>
        <end position="157"/>
    </location>
</feature>
<evidence type="ECO:0000259" key="8">
    <source>
        <dbReference type="Pfam" id="PF20684"/>
    </source>
</evidence>
<dbReference type="PANTHER" id="PTHR33048">
    <property type="entry name" value="PTH11-LIKE INTEGRAL MEMBRANE PROTEIN (AFU_ORTHOLOGUE AFUA_5G11245)"/>
    <property type="match status" value="1"/>
</dbReference>
<organism evidence="9 10">
    <name type="scientific">Polyplosphaeria fusca</name>
    <dbReference type="NCBI Taxonomy" id="682080"/>
    <lineage>
        <taxon>Eukaryota</taxon>
        <taxon>Fungi</taxon>
        <taxon>Dikarya</taxon>
        <taxon>Ascomycota</taxon>
        <taxon>Pezizomycotina</taxon>
        <taxon>Dothideomycetes</taxon>
        <taxon>Pleosporomycetidae</taxon>
        <taxon>Pleosporales</taxon>
        <taxon>Tetraplosphaeriaceae</taxon>
        <taxon>Polyplosphaeria</taxon>
    </lineage>
</organism>
<evidence type="ECO:0000256" key="6">
    <source>
        <dbReference type="SAM" id="MobiDB-lite"/>
    </source>
</evidence>
<dbReference type="OrthoDB" id="5342292at2759"/>
<dbReference type="EMBL" id="ML996246">
    <property type="protein sequence ID" value="KAF2729395.1"/>
    <property type="molecule type" value="Genomic_DNA"/>
</dbReference>
<feature type="transmembrane region" description="Helical" evidence="7">
    <location>
        <begin position="214"/>
        <end position="238"/>
    </location>
</feature>
<dbReference type="AlphaFoldDB" id="A0A9P4QN37"/>
<evidence type="ECO:0000256" key="4">
    <source>
        <dbReference type="ARBA" id="ARBA00023136"/>
    </source>
</evidence>
<accession>A0A9P4QN37</accession>
<evidence type="ECO:0000256" key="1">
    <source>
        <dbReference type="ARBA" id="ARBA00004141"/>
    </source>
</evidence>
<comment type="caution">
    <text evidence="9">The sequence shown here is derived from an EMBL/GenBank/DDBJ whole genome shotgun (WGS) entry which is preliminary data.</text>
</comment>
<protein>
    <recommendedName>
        <fullName evidence="8">Rhodopsin domain-containing protein</fullName>
    </recommendedName>
</protein>
<feature type="transmembrane region" description="Helical" evidence="7">
    <location>
        <begin position="177"/>
        <end position="202"/>
    </location>
</feature>
<evidence type="ECO:0000256" key="7">
    <source>
        <dbReference type="SAM" id="Phobius"/>
    </source>
</evidence>
<dbReference type="InterPro" id="IPR052337">
    <property type="entry name" value="SAT4-like"/>
</dbReference>
<evidence type="ECO:0000256" key="2">
    <source>
        <dbReference type="ARBA" id="ARBA00022692"/>
    </source>
</evidence>
<feature type="domain" description="Rhodopsin" evidence="8">
    <location>
        <begin position="38"/>
        <end position="275"/>
    </location>
</feature>
<dbReference type="InterPro" id="IPR049326">
    <property type="entry name" value="Rhodopsin_dom_fungi"/>
</dbReference>
<sequence>MEPPAGVTAHPSGSSPIPVNSIIVVSICLPPAILGICARIFTQAFVRRQVLLEDYLLVLSGITFAAFVGILFAAASAGLGAHLYNVSEAALKRVLVLSNIINILYAPAVLLPKLALLGQIGRLFFGAQKNVKTWTVWALVIYNCIGYMGIFFAQIFACTPRSKIADPSIPGKCISATAIAIAIASIDVTSNAMILILPLLSTNQLDGSFVRRKPAMFGVSGLAIVACASAAVKLYYSIELGKGQDITRNLWPSTLWAIPEISCLILRACVSSSPRLLGHVQGTRSVSAYSKHSRWISSPTPSGTSSKTQILYPAGPEVAKSREGSIQEIAPAAPLETEAISLAERSTTPAELFEPSERPTSHLSYESYMTASMAEIMETSTPVSPISPTYTSMPASPQLEHATQMSLTPVRFATIKKTVDVRISNHTNPGSPIRYKTHDHGW</sequence>
<feature type="region of interest" description="Disordered" evidence="6">
    <location>
        <begin position="423"/>
        <end position="442"/>
    </location>
</feature>
<feature type="transmembrane region" description="Helical" evidence="7">
    <location>
        <begin position="95"/>
        <end position="116"/>
    </location>
</feature>
<gene>
    <name evidence="9" type="ORF">EJ04DRAFT_73282</name>
</gene>
<keyword evidence="2 7" id="KW-0812">Transmembrane</keyword>
<evidence type="ECO:0000256" key="3">
    <source>
        <dbReference type="ARBA" id="ARBA00022989"/>
    </source>
</evidence>
<reference evidence="9" key="1">
    <citation type="journal article" date="2020" name="Stud. Mycol.">
        <title>101 Dothideomycetes genomes: a test case for predicting lifestyles and emergence of pathogens.</title>
        <authorList>
            <person name="Haridas S."/>
            <person name="Albert R."/>
            <person name="Binder M."/>
            <person name="Bloem J."/>
            <person name="Labutti K."/>
            <person name="Salamov A."/>
            <person name="Andreopoulos B."/>
            <person name="Baker S."/>
            <person name="Barry K."/>
            <person name="Bills G."/>
            <person name="Bluhm B."/>
            <person name="Cannon C."/>
            <person name="Castanera R."/>
            <person name="Culley D."/>
            <person name="Daum C."/>
            <person name="Ezra D."/>
            <person name="Gonzalez J."/>
            <person name="Henrissat B."/>
            <person name="Kuo A."/>
            <person name="Liang C."/>
            <person name="Lipzen A."/>
            <person name="Lutzoni F."/>
            <person name="Magnuson J."/>
            <person name="Mondo S."/>
            <person name="Nolan M."/>
            <person name="Ohm R."/>
            <person name="Pangilinan J."/>
            <person name="Park H.-J."/>
            <person name="Ramirez L."/>
            <person name="Alfaro M."/>
            <person name="Sun H."/>
            <person name="Tritt A."/>
            <person name="Yoshinaga Y."/>
            <person name="Zwiers L.-H."/>
            <person name="Turgeon B."/>
            <person name="Goodwin S."/>
            <person name="Spatafora J."/>
            <person name="Crous P."/>
            <person name="Grigoriev I."/>
        </authorList>
    </citation>
    <scope>NUCLEOTIDE SEQUENCE</scope>
    <source>
        <strain evidence="9">CBS 125425</strain>
    </source>
</reference>
<comment type="similarity">
    <text evidence="5">Belongs to the SAT4 family.</text>
</comment>
<dbReference type="PANTHER" id="PTHR33048:SF129">
    <property type="entry name" value="INTEGRAL MEMBRANE PROTEIN-RELATED"/>
    <property type="match status" value="1"/>
</dbReference>
<keyword evidence="3 7" id="KW-1133">Transmembrane helix</keyword>
<dbReference type="Proteomes" id="UP000799444">
    <property type="component" value="Unassembled WGS sequence"/>
</dbReference>
<feature type="transmembrane region" description="Helical" evidence="7">
    <location>
        <begin position="20"/>
        <end position="42"/>
    </location>
</feature>
<dbReference type="GO" id="GO:0016020">
    <property type="term" value="C:membrane"/>
    <property type="evidence" value="ECO:0007669"/>
    <property type="project" value="UniProtKB-SubCell"/>
</dbReference>
<name>A0A9P4QN37_9PLEO</name>
<keyword evidence="4 7" id="KW-0472">Membrane</keyword>
<dbReference type="Pfam" id="PF20684">
    <property type="entry name" value="Fung_rhodopsin"/>
    <property type="match status" value="1"/>
</dbReference>
<comment type="subcellular location">
    <subcellularLocation>
        <location evidence="1">Membrane</location>
        <topology evidence="1">Multi-pass membrane protein</topology>
    </subcellularLocation>
</comment>
<proteinExistence type="inferred from homology"/>